<sequence length="432" mass="50281">TEIDWSTYVQQVQCFLNGTLDYNAIKGDTGPIVYPAGHLYIYTILYYLTNRGTNILCAQYIFAFIYLITLLAVFRVYHKMDSKIDWSTYVQQVQCFLNGTLDYNAIKGDTGPIVYPAGHLYIYTILYYLTNRGTNILCAQYIFAFIYLITLLAVFRIYHKMDSKLPPFAFVVMCCTSYRIHSIYILRLFNDTIAMALLYIAINFFIDRKWTVGSVFYSIAVSVKMNVLLFAPALLLLLLETNHIRNTIINLSVCALIQLALGLPFLLSYPKAYILNSFNFGRVFLHKWTVNWRFVTNEVFVSQYFHITLLALHLLILLLFFKKRYFKWHKWLPVVKQTSIALSNDQILLTLFTANFIGIAFSRSLHYQFYVWYFHSLPFLLWTTSYSPKTKLCILGLIELSWNTYPSTQLSSGLLHVVHLIILIGLWKNTPI</sequence>
<keyword evidence="4" id="KW-0328">Glycosyltransferase</keyword>
<feature type="transmembrane region" description="Helical" evidence="11">
    <location>
        <begin position="141"/>
        <end position="159"/>
    </location>
</feature>
<evidence type="ECO:0000256" key="10">
    <source>
        <dbReference type="ARBA" id="ARBA00049506"/>
    </source>
</evidence>
<feature type="transmembrane region" description="Helical" evidence="11">
    <location>
        <begin position="212"/>
        <end position="239"/>
    </location>
</feature>
<feature type="transmembrane region" description="Helical" evidence="11">
    <location>
        <begin position="303"/>
        <end position="321"/>
    </location>
</feature>
<evidence type="ECO:0000256" key="6">
    <source>
        <dbReference type="ARBA" id="ARBA00022692"/>
    </source>
</evidence>
<feature type="transmembrane region" description="Helical" evidence="11">
    <location>
        <begin position="342"/>
        <end position="361"/>
    </location>
</feature>
<evidence type="ECO:0000313" key="12">
    <source>
        <dbReference type="EMBL" id="CAD7656211.1"/>
    </source>
</evidence>
<keyword evidence="8 11" id="KW-1133">Transmembrane helix</keyword>
<dbReference type="EC" id="2.4.1.258" evidence="3"/>
<organism evidence="12">
    <name type="scientific">Oppiella nova</name>
    <dbReference type="NCBI Taxonomy" id="334625"/>
    <lineage>
        <taxon>Eukaryota</taxon>
        <taxon>Metazoa</taxon>
        <taxon>Ecdysozoa</taxon>
        <taxon>Arthropoda</taxon>
        <taxon>Chelicerata</taxon>
        <taxon>Arachnida</taxon>
        <taxon>Acari</taxon>
        <taxon>Acariformes</taxon>
        <taxon>Sarcoptiformes</taxon>
        <taxon>Oribatida</taxon>
        <taxon>Brachypylina</taxon>
        <taxon>Oppioidea</taxon>
        <taxon>Oppiidae</taxon>
        <taxon>Oppiella</taxon>
    </lineage>
</organism>
<evidence type="ECO:0000256" key="1">
    <source>
        <dbReference type="ARBA" id="ARBA00004477"/>
    </source>
</evidence>
<evidence type="ECO:0000256" key="2">
    <source>
        <dbReference type="ARBA" id="ARBA00004922"/>
    </source>
</evidence>
<dbReference type="GO" id="GO:0005789">
    <property type="term" value="C:endoplasmic reticulum membrane"/>
    <property type="evidence" value="ECO:0007669"/>
    <property type="project" value="UniProtKB-SubCell"/>
</dbReference>
<feature type="non-terminal residue" evidence="12">
    <location>
        <position position="432"/>
    </location>
</feature>
<dbReference type="OrthoDB" id="20028at2759"/>
<comment type="pathway">
    <text evidence="2">Protein modification; protein glycosylation.</text>
</comment>
<keyword evidence="9 11" id="KW-0472">Membrane</keyword>
<evidence type="ECO:0000256" key="7">
    <source>
        <dbReference type="ARBA" id="ARBA00022824"/>
    </source>
</evidence>
<keyword evidence="13" id="KW-1185">Reference proteome</keyword>
<dbReference type="InterPro" id="IPR007873">
    <property type="entry name" value="Glycosyltransferase_ALG3"/>
</dbReference>
<evidence type="ECO:0000256" key="4">
    <source>
        <dbReference type="ARBA" id="ARBA00022676"/>
    </source>
</evidence>
<feature type="transmembrane region" description="Helical" evidence="11">
    <location>
        <begin position="60"/>
        <end position="77"/>
    </location>
</feature>
<feature type="transmembrane region" description="Helical" evidence="11">
    <location>
        <begin position="188"/>
        <end position="206"/>
    </location>
</feature>
<feature type="transmembrane region" description="Helical" evidence="11">
    <location>
        <begin position="248"/>
        <end position="267"/>
    </location>
</feature>
<feature type="non-terminal residue" evidence="12">
    <location>
        <position position="1"/>
    </location>
</feature>
<reference evidence="12" key="1">
    <citation type="submission" date="2020-11" db="EMBL/GenBank/DDBJ databases">
        <authorList>
            <person name="Tran Van P."/>
        </authorList>
    </citation>
    <scope>NUCLEOTIDE SEQUENCE</scope>
</reference>
<keyword evidence="6 11" id="KW-0812">Transmembrane</keyword>
<evidence type="ECO:0000256" key="3">
    <source>
        <dbReference type="ARBA" id="ARBA00011964"/>
    </source>
</evidence>
<keyword evidence="7" id="KW-0256">Endoplasmic reticulum</keyword>
<evidence type="ECO:0000256" key="9">
    <source>
        <dbReference type="ARBA" id="ARBA00023136"/>
    </source>
</evidence>
<comment type="catalytic activity">
    <reaction evidence="10">
        <text>an alpha-D-Man-(1-&gt;2)-alpha-D-Man-(1-&gt;2)-alpha-D-Man-(1-&gt;3)-[alpha-D-Man-(1-&gt;6)]-beta-D-Man-(1-&gt;4)-beta-D-GlcNAc-(1-&gt;4)-alpha-D-GlcNAc-diphospho-di-trans,poly-cis-dolichol + a di-trans,poly-cis-dolichyl beta-D-mannosyl phosphate = an alpha-D-Man-(1-&gt;2)-alpha-D-Man-(1-&gt;2)-alpha-D-Man-(1-&gt;3)-[alpha-D-Man-(1-&gt;3)-alpha-D-Man-(1-&gt;6)]-beta-D-Man-(1-&gt;4)-beta-D-GlcNAc-(1-&gt;4)-alpha-D-GlcNAc-diphospho-di-trans,poly-cis-dolichol + a di-trans,poly-cis-dolichyl phosphate + H(+)</text>
        <dbReference type="Rhea" id="RHEA:29527"/>
        <dbReference type="Rhea" id="RHEA-COMP:19498"/>
        <dbReference type="Rhea" id="RHEA-COMP:19501"/>
        <dbReference type="Rhea" id="RHEA-COMP:19516"/>
        <dbReference type="Rhea" id="RHEA-COMP:19517"/>
        <dbReference type="ChEBI" id="CHEBI:15378"/>
        <dbReference type="ChEBI" id="CHEBI:57683"/>
        <dbReference type="ChEBI" id="CHEBI:58211"/>
        <dbReference type="ChEBI" id="CHEBI:132515"/>
        <dbReference type="ChEBI" id="CHEBI:132516"/>
        <dbReference type="EC" id="2.4.1.258"/>
    </reaction>
    <physiologicalReaction direction="left-to-right" evidence="10">
        <dbReference type="Rhea" id="RHEA:29528"/>
    </physiologicalReaction>
</comment>
<accession>A0A7R9MA24</accession>
<dbReference type="AlphaFoldDB" id="A0A7R9MA24"/>
<evidence type="ECO:0000256" key="11">
    <source>
        <dbReference type="SAM" id="Phobius"/>
    </source>
</evidence>
<gene>
    <name evidence="12" type="ORF">ONB1V03_LOCUS12851</name>
</gene>
<proteinExistence type="predicted"/>
<dbReference type="EMBL" id="CAJPVJ010010739">
    <property type="protein sequence ID" value="CAG2173398.1"/>
    <property type="molecule type" value="Genomic_DNA"/>
</dbReference>
<dbReference type="Proteomes" id="UP000728032">
    <property type="component" value="Unassembled WGS sequence"/>
</dbReference>
<dbReference type="GO" id="GO:0052925">
    <property type="term" value="F:dol-P-Man:Man(5)GlcNAc(2)-PP-Dol alpha-1,3-mannosyltransferase activity"/>
    <property type="evidence" value="ECO:0007669"/>
    <property type="project" value="UniProtKB-EC"/>
</dbReference>
<evidence type="ECO:0000313" key="13">
    <source>
        <dbReference type="Proteomes" id="UP000728032"/>
    </source>
</evidence>
<evidence type="ECO:0000256" key="8">
    <source>
        <dbReference type="ARBA" id="ARBA00022989"/>
    </source>
</evidence>
<dbReference type="PANTHER" id="PTHR12646:SF0">
    <property type="entry name" value="DOL-P-MAN:MAN(5)GLCNAC(2)-PP-DOL ALPHA-1,3-MANNOSYLTRANSFERASE"/>
    <property type="match status" value="1"/>
</dbReference>
<keyword evidence="5" id="KW-0808">Transferase</keyword>
<name>A0A7R9MA24_9ACAR</name>
<comment type="subcellular location">
    <subcellularLocation>
        <location evidence="1">Endoplasmic reticulum membrane</location>
        <topology evidence="1">Multi-pass membrane protein</topology>
    </subcellularLocation>
</comment>
<feature type="transmembrane region" description="Helical" evidence="11">
    <location>
        <begin position="408"/>
        <end position="427"/>
    </location>
</feature>
<dbReference type="PANTHER" id="PTHR12646">
    <property type="entry name" value="NOT56 - RELATED"/>
    <property type="match status" value="1"/>
</dbReference>
<evidence type="ECO:0000256" key="5">
    <source>
        <dbReference type="ARBA" id="ARBA00022679"/>
    </source>
</evidence>
<protein>
    <recommendedName>
        <fullName evidence="3">dolichyl-P-Man:Man5GlcNAc2-PP-dolichol alpha-1,3-mannosyltransferase</fullName>
        <ecNumber evidence="3">2.4.1.258</ecNumber>
    </recommendedName>
</protein>
<feature type="transmembrane region" description="Helical" evidence="11">
    <location>
        <begin position="32"/>
        <end position="48"/>
    </location>
</feature>
<dbReference type="Pfam" id="PF05208">
    <property type="entry name" value="ALG3"/>
    <property type="match status" value="2"/>
</dbReference>
<dbReference type="EMBL" id="OC925564">
    <property type="protein sequence ID" value="CAD7656211.1"/>
    <property type="molecule type" value="Genomic_DNA"/>
</dbReference>